<sequence>MKDDSRCCLGSTDDVPTNSTLKVFMQGILGIPVIDSPDCGWSGFPWGQLKSLSSSPASQLTHVHQNSLSHQQAESQLLVSDDPPRPSSLEILLVPLLKCMNGGQSALALIRSAVIPRVAYADLRQCSLTVSVKPTKGGSRWA</sequence>
<organism evidence="1 2">
    <name type="scientific">Ophiocordyceps polyrhachis-furcata BCC 54312</name>
    <dbReference type="NCBI Taxonomy" id="1330021"/>
    <lineage>
        <taxon>Eukaryota</taxon>
        <taxon>Fungi</taxon>
        <taxon>Dikarya</taxon>
        <taxon>Ascomycota</taxon>
        <taxon>Pezizomycotina</taxon>
        <taxon>Sordariomycetes</taxon>
        <taxon>Hypocreomycetidae</taxon>
        <taxon>Hypocreales</taxon>
        <taxon>Ophiocordycipitaceae</taxon>
        <taxon>Ophiocordyceps</taxon>
    </lineage>
</organism>
<keyword evidence="2" id="KW-1185">Reference proteome</keyword>
<protein>
    <submittedName>
        <fullName evidence="1">Uncharacterized protein</fullName>
    </submittedName>
</protein>
<accession>A0A367LP52</accession>
<proteinExistence type="predicted"/>
<gene>
    <name evidence="1" type="ORF">L249_2370</name>
</gene>
<comment type="caution">
    <text evidence="1">The sequence shown here is derived from an EMBL/GenBank/DDBJ whole genome shotgun (WGS) entry which is preliminary data.</text>
</comment>
<reference evidence="1 2" key="1">
    <citation type="journal article" date="2015" name="BMC Genomics">
        <title>Insights from the genome of Ophiocordyceps polyrhachis-furcata to pathogenicity and host specificity in insect fungi.</title>
        <authorList>
            <person name="Wichadakul D."/>
            <person name="Kobmoo N."/>
            <person name="Ingsriswang S."/>
            <person name="Tangphatsornruang S."/>
            <person name="Chantasingh D."/>
            <person name="Luangsa-ard J.J."/>
            <person name="Eurwilaichitr L."/>
        </authorList>
    </citation>
    <scope>NUCLEOTIDE SEQUENCE [LARGE SCALE GENOMIC DNA]</scope>
    <source>
        <strain evidence="1 2">BCC 54312</strain>
    </source>
</reference>
<evidence type="ECO:0000313" key="1">
    <source>
        <dbReference type="EMBL" id="RCI16216.1"/>
    </source>
</evidence>
<dbReference type="EMBL" id="LKCN02000001">
    <property type="protein sequence ID" value="RCI16216.1"/>
    <property type="molecule type" value="Genomic_DNA"/>
</dbReference>
<evidence type="ECO:0000313" key="2">
    <source>
        <dbReference type="Proteomes" id="UP000253664"/>
    </source>
</evidence>
<dbReference type="AlphaFoldDB" id="A0A367LP52"/>
<dbReference type="Proteomes" id="UP000253664">
    <property type="component" value="Unassembled WGS sequence"/>
</dbReference>
<name>A0A367LP52_9HYPO</name>